<dbReference type="Proteomes" id="UP000256379">
    <property type="component" value="Unassembled WGS sequence"/>
</dbReference>
<dbReference type="PANTHER" id="PTHR47739">
    <property type="entry name" value="TRNA1(VAL) (ADENINE(37)-N6)-METHYLTRANSFERASE"/>
    <property type="match status" value="1"/>
</dbReference>
<name>A0A3D8ILL4_9HELI</name>
<dbReference type="Gene3D" id="3.40.50.150">
    <property type="entry name" value="Vaccinia Virus protein VP39"/>
    <property type="match status" value="1"/>
</dbReference>
<protein>
    <submittedName>
        <fullName evidence="1">Uncharacterized protein</fullName>
    </submittedName>
</protein>
<dbReference type="GO" id="GO:0032259">
    <property type="term" value="P:methylation"/>
    <property type="evidence" value="ECO:0007669"/>
    <property type="project" value="InterPro"/>
</dbReference>
<dbReference type="PANTHER" id="PTHR47739:SF1">
    <property type="entry name" value="TRNA1(VAL) (ADENINE(37)-N6)-METHYLTRANSFERASE"/>
    <property type="match status" value="1"/>
</dbReference>
<dbReference type="GO" id="GO:0008168">
    <property type="term" value="F:methyltransferase activity"/>
    <property type="evidence" value="ECO:0007669"/>
    <property type="project" value="InterPro"/>
</dbReference>
<proteinExistence type="predicted"/>
<dbReference type="InterPro" id="IPR002052">
    <property type="entry name" value="DNA_methylase_N6_adenine_CS"/>
</dbReference>
<evidence type="ECO:0000313" key="2">
    <source>
        <dbReference type="Proteomes" id="UP000256379"/>
    </source>
</evidence>
<dbReference type="AlphaFoldDB" id="A0A3D8ILL4"/>
<dbReference type="GO" id="GO:0003676">
    <property type="term" value="F:nucleic acid binding"/>
    <property type="evidence" value="ECO:0007669"/>
    <property type="project" value="InterPro"/>
</dbReference>
<dbReference type="InterPro" id="IPR050210">
    <property type="entry name" value="tRNA_Adenine-N(6)_MTase"/>
</dbReference>
<comment type="caution">
    <text evidence="1">The sequence shown here is derived from an EMBL/GenBank/DDBJ whole genome shotgun (WGS) entry which is preliminary data.</text>
</comment>
<dbReference type="RefSeq" id="WP_115542878.1">
    <property type="nucleotide sequence ID" value="NZ_NXLQ01000007.1"/>
</dbReference>
<sequence length="320" mass="37131">MNKMSLRIYQIAEGYCYNSDSLFLWNFILPYLRPKQKILELGSGSGVIGLLCAREKNILLHQIEKQKEYAFLNAKNARSNNIQSYIYHADCCQLLTTNDVQSIFRNSLLYPRVSFCSSISFIQDSQKDTKDMQKTPYIFSQSNDCGGESFTTELLQNNQKVHFDSIGLQYFDMIISNPPFYSNQAPIVKNRFKEIARQSSNLPLEQFILIAKKMLKPHGKLIFCYSPSVLPEIFRLLQSYNFGIESLRFVYPKIYKNATLVLIYAKRDSKAYPHILSPLITHIGDTQMDNSLEVQTIYKEAMTHSIKIYQDDILWEKILE</sequence>
<dbReference type="EMBL" id="NXLQ01000007">
    <property type="protein sequence ID" value="RDU66109.1"/>
    <property type="molecule type" value="Genomic_DNA"/>
</dbReference>
<dbReference type="OrthoDB" id="5354196at2"/>
<accession>A0A3D8ILL4</accession>
<gene>
    <name evidence="1" type="ORF">CQA53_04735</name>
</gene>
<evidence type="ECO:0000313" key="1">
    <source>
        <dbReference type="EMBL" id="RDU66109.1"/>
    </source>
</evidence>
<dbReference type="InterPro" id="IPR029063">
    <property type="entry name" value="SAM-dependent_MTases_sf"/>
</dbReference>
<keyword evidence="2" id="KW-1185">Reference proteome</keyword>
<dbReference type="SUPFAM" id="SSF53335">
    <property type="entry name" value="S-adenosyl-L-methionine-dependent methyltransferases"/>
    <property type="match status" value="1"/>
</dbReference>
<organism evidence="1 2">
    <name type="scientific">Helicobacter didelphidarum</name>
    <dbReference type="NCBI Taxonomy" id="2040648"/>
    <lineage>
        <taxon>Bacteria</taxon>
        <taxon>Pseudomonadati</taxon>
        <taxon>Campylobacterota</taxon>
        <taxon>Epsilonproteobacteria</taxon>
        <taxon>Campylobacterales</taxon>
        <taxon>Helicobacteraceae</taxon>
        <taxon>Helicobacter</taxon>
    </lineage>
</organism>
<dbReference type="PROSITE" id="PS00092">
    <property type="entry name" value="N6_MTASE"/>
    <property type="match status" value="1"/>
</dbReference>
<reference evidence="1 2" key="1">
    <citation type="submission" date="2018-04" db="EMBL/GenBank/DDBJ databases">
        <title>Novel Campyloabacter and Helicobacter Species and Strains.</title>
        <authorList>
            <person name="Mannion A.J."/>
            <person name="Shen Z."/>
            <person name="Fox J.G."/>
        </authorList>
    </citation>
    <scope>NUCLEOTIDE SEQUENCE [LARGE SCALE GENOMIC DNA]</scope>
    <source>
        <strain evidence="1 2">MIT 17-337</strain>
    </source>
</reference>